<comment type="cofactor">
    <cofactor evidence="1">
        <name>FMN</name>
        <dbReference type="ChEBI" id="CHEBI:58210"/>
    </cofactor>
</comment>
<evidence type="ECO:0000259" key="5">
    <source>
        <dbReference type="SMART" id="SM00903"/>
    </source>
</evidence>
<dbReference type="PANTHER" id="PTHR33798">
    <property type="entry name" value="FLAVOPROTEIN OXYGENASE"/>
    <property type="match status" value="1"/>
</dbReference>
<feature type="domain" description="Flavin reductase like" evidence="5">
    <location>
        <begin position="34"/>
        <end position="185"/>
    </location>
</feature>
<dbReference type="Proteomes" id="UP000481153">
    <property type="component" value="Unassembled WGS sequence"/>
</dbReference>
<protein>
    <recommendedName>
        <fullName evidence="5">Flavin reductase like domain-containing protein</fullName>
    </recommendedName>
</protein>
<dbReference type="AlphaFoldDB" id="A0A6G0XDC3"/>
<dbReference type="GO" id="GO:0010181">
    <property type="term" value="F:FMN binding"/>
    <property type="evidence" value="ECO:0007669"/>
    <property type="project" value="InterPro"/>
</dbReference>
<dbReference type="InterPro" id="IPR012349">
    <property type="entry name" value="Split_barrel_FMN-bd"/>
</dbReference>
<evidence type="ECO:0000313" key="7">
    <source>
        <dbReference type="Proteomes" id="UP000481153"/>
    </source>
</evidence>
<dbReference type="Gene3D" id="2.30.110.10">
    <property type="entry name" value="Electron Transport, Fmn-binding Protein, Chain A"/>
    <property type="match status" value="1"/>
</dbReference>
<comment type="similarity">
    <text evidence="4">Belongs to the flavoredoxin family.</text>
</comment>
<proteinExistence type="inferred from homology"/>
<dbReference type="InterPro" id="IPR002563">
    <property type="entry name" value="Flavin_Rdtase-like_dom"/>
</dbReference>
<comment type="caution">
    <text evidence="6">The sequence shown here is derived from an EMBL/GenBank/DDBJ whole genome shotgun (WGS) entry which is preliminary data.</text>
</comment>
<evidence type="ECO:0000256" key="3">
    <source>
        <dbReference type="ARBA" id="ARBA00022643"/>
    </source>
</evidence>
<evidence type="ECO:0000256" key="1">
    <source>
        <dbReference type="ARBA" id="ARBA00001917"/>
    </source>
</evidence>
<reference evidence="6 7" key="1">
    <citation type="submission" date="2019-07" db="EMBL/GenBank/DDBJ databases">
        <title>Genomics analysis of Aphanomyces spp. identifies a new class of oomycete effector associated with host adaptation.</title>
        <authorList>
            <person name="Gaulin E."/>
        </authorList>
    </citation>
    <scope>NUCLEOTIDE SEQUENCE [LARGE SCALE GENOMIC DNA]</scope>
    <source>
        <strain evidence="6 7">ATCC 201684</strain>
    </source>
</reference>
<evidence type="ECO:0000256" key="4">
    <source>
        <dbReference type="ARBA" id="ARBA00038054"/>
    </source>
</evidence>
<keyword evidence="3" id="KW-0288">FMN</keyword>
<accession>A0A6G0XDC3</accession>
<dbReference type="EMBL" id="VJMJ01000079">
    <property type="protein sequence ID" value="KAF0738112.1"/>
    <property type="molecule type" value="Genomic_DNA"/>
</dbReference>
<keyword evidence="7" id="KW-1185">Reference proteome</keyword>
<dbReference type="VEuPathDB" id="FungiDB:AeMF1_003346"/>
<evidence type="ECO:0000313" key="6">
    <source>
        <dbReference type="EMBL" id="KAF0738112.1"/>
    </source>
</evidence>
<dbReference type="PANTHER" id="PTHR33798:SF5">
    <property type="entry name" value="FLAVIN REDUCTASE LIKE DOMAIN-CONTAINING PROTEIN"/>
    <property type="match status" value="1"/>
</dbReference>
<dbReference type="SMART" id="SM00903">
    <property type="entry name" value="Flavin_Reduct"/>
    <property type="match status" value="1"/>
</dbReference>
<dbReference type="Pfam" id="PF01613">
    <property type="entry name" value="Flavin_Reduct"/>
    <property type="match status" value="1"/>
</dbReference>
<keyword evidence="2" id="KW-0285">Flavoprotein</keyword>
<dbReference type="SUPFAM" id="SSF50475">
    <property type="entry name" value="FMN-binding split barrel"/>
    <property type="match status" value="1"/>
</dbReference>
<sequence>MCPGNPQPSIGAKETKHFDVSTCNPRQLYQLLTGGVVPRPIAWISTVDRQGVSNLAPFSFFTVVSIAPPILAITQVYPGPQRENKDTVANLLETKECIVNVVNNDMAATMNATCADYPHGVSEIDTLGIATVRGTSVAVPGVLNSAVRFECTLRDTLDIGTGRVVLLDVVHIAVAKDVLAADGVTIDHTTVHLVGRLGGNAFSRTEDQFSMKRPTFSQGHTHVNSIVRCLSVELYSIRLVGVSDRDFDFNTGFDGDGGDLLDDFRRGVQVNDALVDAHFEAVPGVGTFTARRLAGGQTQDLGGKTDRAGNLQVLVDGTLLQIGADLFQVLHVAGSQRDTDAVDAGFFTFETGGLSGLLHRHDSWIEERWRRR</sequence>
<gene>
    <name evidence="6" type="ORF">Ae201684_006100</name>
</gene>
<organism evidence="6 7">
    <name type="scientific">Aphanomyces euteiches</name>
    <dbReference type="NCBI Taxonomy" id="100861"/>
    <lineage>
        <taxon>Eukaryota</taxon>
        <taxon>Sar</taxon>
        <taxon>Stramenopiles</taxon>
        <taxon>Oomycota</taxon>
        <taxon>Saprolegniomycetes</taxon>
        <taxon>Saprolegniales</taxon>
        <taxon>Verrucalvaceae</taxon>
        <taxon>Aphanomyces</taxon>
    </lineage>
</organism>
<evidence type="ECO:0000256" key="2">
    <source>
        <dbReference type="ARBA" id="ARBA00022630"/>
    </source>
</evidence>
<name>A0A6G0XDC3_9STRA</name>